<dbReference type="EMBL" id="BAABFT010000006">
    <property type="protein sequence ID" value="GAA4325283.1"/>
    <property type="molecule type" value="Genomic_DNA"/>
</dbReference>
<dbReference type="PROSITE" id="PS00012">
    <property type="entry name" value="PHOSPHOPANTETHEINE"/>
    <property type="match status" value="1"/>
</dbReference>
<dbReference type="CDD" id="cd07820">
    <property type="entry name" value="SRPBCC_3"/>
    <property type="match status" value="1"/>
</dbReference>
<proteinExistence type="predicted"/>
<keyword evidence="3" id="KW-1185">Reference proteome</keyword>
<dbReference type="InterPro" id="IPR006162">
    <property type="entry name" value="Ppantetheine_attach_site"/>
</dbReference>
<evidence type="ECO:0008006" key="4">
    <source>
        <dbReference type="Google" id="ProtNLM"/>
    </source>
</evidence>
<dbReference type="RefSeq" id="WP_345211674.1">
    <property type="nucleotide sequence ID" value="NZ_BAABFT010000006.1"/>
</dbReference>
<name>A0ABP8GJR0_9SPHI</name>
<protein>
    <recommendedName>
        <fullName evidence="4">Cell division protein</fullName>
    </recommendedName>
</protein>
<reference evidence="3" key="1">
    <citation type="journal article" date="2019" name="Int. J. Syst. Evol. Microbiol.">
        <title>The Global Catalogue of Microorganisms (GCM) 10K type strain sequencing project: providing services to taxonomists for standard genome sequencing and annotation.</title>
        <authorList>
            <consortium name="The Broad Institute Genomics Platform"/>
            <consortium name="The Broad Institute Genome Sequencing Center for Infectious Disease"/>
            <person name="Wu L."/>
            <person name="Ma J."/>
        </authorList>
    </citation>
    <scope>NUCLEOTIDE SEQUENCE [LARGE SCALE GENOMIC DNA]</scope>
    <source>
        <strain evidence="3">JCM 17705</strain>
    </source>
</reference>
<dbReference type="SUPFAM" id="SSF55961">
    <property type="entry name" value="Bet v1-like"/>
    <property type="match status" value="1"/>
</dbReference>
<accession>A0ABP8GJR0</accession>
<evidence type="ECO:0000313" key="3">
    <source>
        <dbReference type="Proteomes" id="UP001500582"/>
    </source>
</evidence>
<dbReference type="Gene3D" id="3.30.530.20">
    <property type="match status" value="1"/>
</dbReference>
<organism evidence="2 3">
    <name type="scientific">Mucilaginibacter gynuensis</name>
    <dbReference type="NCBI Taxonomy" id="1302236"/>
    <lineage>
        <taxon>Bacteria</taxon>
        <taxon>Pseudomonadati</taxon>
        <taxon>Bacteroidota</taxon>
        <taxon>Sphingobacteriia</taxon>
        <taxon>Sphingobacteriales</taxon>
        <taxon>Sphingobacteriaceae</taxon>
        <taxon>Mucilaginibacter</taxon>
    </lineage>
</organism>
<dbReference type="Proteomes" id="UP001500582">
    <property type="component" value="Unassembled WGS sequence"/>
</dbReference>
<evidence type="ECO:0000313" key="2">
    <source>
        <dbReference type="EMBL" id="GAA4325283.1"/>
    </source>
</evidence>
<gene>
    <name evidence="2" type="ORF">GCM10023149_27510</name>
</gene>
<evidence type="ECO:0000256" key="1">
    <source>
        <dbReference type="SAM" id="MobiDB-lite"/>
    </source>
</evidence>
<comment type="caution">
    <text evidence="2">The sequence shown here is derived from an EMBL/GenBank/DDBJ whole genome shotgun (WGS) entry which is preliminary data.</text>
</comment>
<sequence>MKKNLPNPLKGEPNITNSPFRGLGGNSVTTLDIVTHISAPAERVFDLSRSIDLHLISTRHTNEKAIAGRKSGLIELGESVTWQAKHFGITQKLTSKITEFDYPNHFTDEMVEGAFQAFRHEHIFKSFGPNQMLMMDIFAYEVPYGIAGYAFSRIILARYMTHLLVKRNDVIRQIAEGDEWKKILGE</sequence>
<feature type="region of interest" description="Disordered" evidence="1">
    <location>
        <begin position="1"/>
        <end position="21"/>
    </location>
</feature>
<dbReference type="InterPro" id="IPR023393">
    <property type="entry name" value="START-like_dom_sf"/>
</dbReference>